<organism evidence="4 5">
    <name type="scientific">Corynebacterium marinum DSM 44953</name>
    <dbReference type="NCBI Taxonomy" id="1224162"/>
    <lineage>
        <taxon>Bacteria</taxon>
        <taxon>Bacillati</taxon>
        <taxon>Actinomycetota</taxon>
        <taxon>Actinomycetes</taxon>
        <taxon>Mycobacteriales</taxon>
        <taxon>Corynebacteriaceae</taxon>
        <taxon>Corynebacterium</taxon>
    </lineage>
</organism>
<dbReference type="Proteomes" id="UP000031928">
    <property type="component" value="Chromosome"/>
</dbReference>
<feature type="region of interest" description="Disordered" evidence="2">
    <location>
        <begin position="1"/>
        <end position="45"/>
    </location>
</feature>
<reference evidence="4 5" key="1">
    <citation type="submission" date="2014-05" db="EMBL/GenBank/DDBJ databases">
        <title>Complete genome sequence of Corynebacterium marinum DSM 44953.</title>
        <authorList>
            <person name="Schaffert L."/>
            <person name="Albersmeier A."/>
            <person name="Kalinowski J."/>
            <person name="Ruckert C."/>
        </authorList>
    </citation>
    <scope>NUCLEOTIDE SEQUENCE [LARGE SCALE GENOMIC DNA]</scope>
    <source>
        <strain evidence="4 5">DSM 44953</strain>
    </source>
</reference>
<dbReference type="KEGG" id="cmq:B840_04225"/>
<dbReference type="InterPro" id="IPR000835">
    <property type="entry name" value="HTH_MarR-typ"/>
</dbReference>
<dbReference type="PRINTS" id="PR00598">
    <property type="entry name" value="HTHMARR"/>
</dbReference>
<feature type="compositionally biased region" description="Low complexity" evidence="2">
    <location>
        <begin position="13"/>
        <end position="25"/>
    </location>
</feature>
<keyword evidence="1" id="KW-0175">Coiled coil</keyword>
<dbReference type="SMART" id="SM00347">
    <property type="entry name" value="HTH_MARR"/>
    <property type="match status" value="1"/>
</dbReference>
<sequence length="216" mass="23555">MNSEHPEQKKAIDVAPPVSVDVASAERSSGPPTVMYGAEANDPDGRLLDRSGVSEADRRQITALMQAMGELRDAEERLSKASLEYMQLGKTDMRALHFLIVSGNTGHVVTASTLAAHLGITSASTTKLLDRLERDGHIRRRPHPSDRRSQSIHITEETHTAARETVGAQQARRFHAAARLTPAERDVVIRFLKDTAAELETGMDWAAAGEGEAEDQ</sequence>
<feature type="coiled-coil region" evidence="1">
    <location>
        <begin position="64"/>
        <end position="91"/>
    </location>
</feature>
<dbReference type="Pfam" id="PF12802">
    <property type="entry name" value="MarR_2"/>
    <property type="match status" value="1"/>
</dbReference>
<evidence type="ECO:0000259" key="3">
    <source>
        <dbReference type="PROSITE" id="PS50995"/>
    </source>
</evidence>
<dbReference type="STRING" id="1224162.B840_04225"/>
<dbReference type="HOGENOM" id="CLU_083287_1_2_11"/>
<dbReference type="AlphaFoldDB" id="A0A0B6TQE0"/>
<feature type="compositionally biased region" description="Basic and acidic residues" evidence="2">
    <location>
        <begin position="143"/>
        <end position="157"/>
    </location>
</feature>
<name>A0A0B6TQE0_9CORY</name>
<gene>
    <name evidence="4" type="ORF">B840_04225</name>
</gene>
<protein>
    <submittedName>
        <fullName evidence="4">MarR family transcriptional regulator</fullName>
    </submittedName>
</protein>
<feature type="compositionally biased region" description="Basic and acidic residues" evidence="2">
    <location>
        <begin position="1"/>
        <end position="12"/>
    </location>
</feature>
<feature type="domain" description="HTH marR-type" evidence="3">
    <location>
        <begin position="57"/>
        <end position="197"/>
    </location>
</feature>
<dbReference type="GO" id="GO:0003700">
    <property type="term" value="F:DNA-binding transcription factor activity"/>
    <property type="evidence" value="ECO:0007669"/>
    <property type="project" value="InterPro"/>
</dbReference>
<proteinExistence type="predicted"/>
<evidence type="ECO:0000256" key="2">
    <source>
        <dbReference type="SAM" id="MobiDB-lite"/>
    </source>
</evidence>
<evidence type="ECO:0000313" key="5">
    <source>
        <dbReference type="Proteomes" id="UP000031928"/>
    </source>
</evidence>
<evidence type="ECO:0000256" key="1">
    <source>
        <dbReference type="SAM" id="Coils"/>
    </source>
</evidence>
<keyword evidence="5" id="KW-1185">Reference proteome</keyword>
<dbReference type="PANTHER" id="PTHR33164:SF43">
    <property type="entry name" value="HTH-TYPE TRANSCRIPTIONAL REPRESSOR YETL"/>
    <property type="match status" value="1"/>
</dbReference>
<dbReference type="InterPro" id="IPR036388">
    <property type="entry name" value="WH-like_DNA-bd_sf"/>
</dbReference>
<dbReference type="RefSeq" id="WP_229676582.1">
    <property type="nucleotide sequence ID" value="NZ_CP007790.1"/>
</dbReference>
<dbReference type="EMBL" id="CP007790">
    <property type="protein sequence ID" value="AJK68464.1"/>
    <property type="molecule type" value="Genomic_DNA"/>
</dbReference>
<dbReference type="PANTHER" id="PTHR33164">
    <property type="entry name" value="TRANSCRIPTIONAL REGULATOR, MARR FAMILY"/>
    <property type="match status" value="1"/>
</dbReference>
<dbReference type="InterPro" id="IPR039422">
    <property type="entry name" value="MarR/SlyA-like"/>
</dbReference>
<dbReference type="PROSITE" id="PS50995">
    <property type="entry name" value="HTH_MARR_2"/>
    <property type="match status" value="1"/>
</dbReference>
<dbReference type="GO" id="GO:0006950">
    <property type="term" value="P:response to stress"/>
    <property type="evidence" value="ECO:0007669"/>
    <property type="project" value="TreeGrafter"/>
</dbReference>
<accession>A0A0B6TQE0</accession>
<dbReference type="InterPro" id="IPR036390">
    <property type="entry name" value="WH_DNA-bd_sf"/>
</dbReference>
<dbReference type="Gene3D" id="1.10.10.10">
    <property type="entry name" value="Winged helix-like DNA-binding domain superfamily/Winged helix DNA-binding domain"/>
    <property type="match status" value="1"/>
</dbReference>
<dbReference type="SUPFAM" id="SSF46785">
    <property type="entry name" value="Winged helix' DNA-binding domain"/>
    <property type="match status" value="1"/>
</dbReference>
<evidence type="ECO:0000313" key="4">
    <source>
        <dbReference type="EMBL" id="AJK68464.1"/>
    </source>
</evidence>
<feature type="region of interest" description="Disordered" evidence="2">
    <location>
        <begin position="138"/>
        <end position="157"/>
    </location>
</feature>